<dbReference type="GO" id="GO:0010468">
    <property type="term" value="P:regulation of gene expression"/>
    <property type="evidence" value="ECO:0007669"/>
    <property type="project" value="TreeGrafter"/>
</dbReference>
<dbReference type="OrthoDB" id="416741at2759"/>
<evidence type="ECO:0000259" key="11">
    <source>
        <dbReference type="PROSITE" id="PS50142"/>
    </source>
</evidence>
<dbReference type="SMART" id="SM00535">
    <property type="entry name" value="RIBOc"/>
    <property type="match status" value="1"/>
</dbReference>
<keyword evidence="6" id="KW-0378">Hydrolase</keyword>
<dbReference type="PROSITE" id="PS00517">
    <property type="entry name" value="RNASE_3_1"/>
    <property type="match status" value="1"/>
</dbReference>
<reference evidence="12" key="1">
    <citation type="submission" date="2021-06" db="EMBL/GenBank/DDBJ databases">
        <authorList>
            <person name="Kallberg Y."/>
            <person name="Tangrot J."/>
            <person name="Rosling A."/>
        </authorList>
    </citation>
    <scope>NUCLEOTIDE SEQUENCE</scope>
    <source>
        <strain evidence="12">UK204</strain>
    </source>
</reference>
<dbReference type="GO" id="GO:0003725">
    <property type="term" value="F:double-stranded RNA binding"/>
    <property type="evidence" value="ECO:0007669"/>
    <property type="project" value="TreeGrafter"/>
</dbReference>
<dbReference type="PROSITE" id="PS50137">
    <property type="entry name" value="DS_RBD"/>
    <property type="match status" value="1"/>
</dbReference>
<comment type="catalytic activity">
    <reaction evidence="1">
        <text>Endonucleolytic cleavage to 5'-phosphomonoester.</text>
        <dbReference type="EC" id="3.1.26.3"/>
    </reaction>
</comment>
<dbReference type="SMART" id="SM00358">
    <property type="entry name" value="DSRM"/>
    <property type="match status" value="1"/>
</dbReference>
<evidence type="ECO:0000256" key="2">
    <source>
        <dbReference type="ARBA" id="ARBA00010183"/>
    </source>
</evidence>
<accession>A0A9N8UZH1</accession>
<evidence type="ECO:0000313" key="12">
    <source>
        <dbReference type="EMBL" id="CAG8435866.1"/>
    </source>
</evidence>
<feature type="region of interest" description="Disordered" evidence="9">
    <location>
        <begin position="251"/>
        <end position="278"/>
    </location>
</feature>
<dbReference type="GO" id="GO:0030847">
    <property type="term" value="P:termination of RNA polymerase II transcription, exosome-dependent"/>
    <property type="evidence" value="ECO:0007669"/>
    <property type="project" value="UniProtKB-ARBA"/>
</dbReference>
<evidence type="ECO:0000256" key="4">
    <source>
        <dbReference type="ARBA" id="ARBA00022722"/>
    </source>
</evidence>
<gene>
    <name evidence="12" type="ORF">FCALED_LOCUS45</name>
</gene>
<dbReference type="Gene3D" id="1.10.1520.10">
    <property type="entry name" value="Ribonuclease III domain"/>
    <property type="match status" value="1"/>
</dbReference>
<dbReference type="GO" id="GO:0004525">
    <property type="term" value="F:ribonuclease III activity"/>
    <property type="evidence" value="ECO:0007669"/>
    <property type="project" value="UniProtKB-EC"/>
</dbReference>
<dbReference type="Proteomes" id="UP000789570">
    <property type="component" value="Unassembled WGS sequence"/>
</dbReference>
<feature type="domain" description="RNase III" evidence="11">
    <location>
        <begin position="1"/>
        <end position="129"/>
    </location>
</feature>
<dbReference type="InterPro" id="IPR014720">
    <property type="entry name" value="dsRBD_dom"/>
</dbReference>
<dbReference type="GO" id="GO:0034963">
    <property type="term" value="P:box C/D sno(s)RNA processing"/>
    <property type="evidence" value="ECO:0007669"/>
    <property type="project" value="UniProtKB-ARBA"/>
</dbReference>
<evidence type="ECO:0000256" key="6">
    <source>
        <dbReference type="ARBA" id="ARBA00022801"/>
    </source>
</evidence>
<keyword evidence="4" id="KW-0540">Nuclease</keyword>
<evidence type="ECO:0000256" key="8">
    <source>
        <dbReference type="PROSITE-ProRule" id="PRU00266"/>
    </source>
</evidence>
<dbReference type="CDD" id="cd10845">
    <property type="entry name" value="DSRM_RNAse_III_family"/>
    <property type="match status" value="1"/>
</dbReference>
<evidence type="ECO:0000256" key="1">
    <source>
        <dbReference type="ARBA" id="ARBA00000109"/>
    </source>
</evidence>
<proteinExistence type="inferred from homology"/>
<dbReference type="AlphaFoldDB" id="A0A9N8UZH1"/>
<evidence type="ECO:0000256" key="3">
    <source>
        <dbReference type="ARBA" id="ARBA00012177"/>
    </source>
</evidence>
<evidence type="ECO:0000259" key="10">
    <source>
        <dbReference type="PROSITE" id="PS50137"/>
    </source>
</evidence>
<dbReference type="GO" id="GO:0034475">
    <property type="term" value="P:U4 snRNA 3'-end processing"/>
    <property type="evidence" value="ECO:0007669"/>
    <property type="project" value="UniProtKB-ARBA"/>
</dbReference>
<evidence type="ECO:0000256" key="5">
    <source>
        <dbReference type="ARBA" id="ARBA00022759"/>
    </source>
</evidence>
<dbReference type="InterPro" id="IPR000999">
    <property type="entry name" value="RNase_III_dom"/>
</dbReference>
<dbReference type="GO" id="GO:0006364">
    <property type="term" value="P:rRNA processing"/>
    <property type="evidence" value="ECO:0007669"/>
    <property type="project" value="InterPro"/>
</dbReference>
<keyword evidence="13" id="KW-1185">Reference proteome</keyword>
<dbReference type="SUPFAM" id="SSF54768">
    <property type="entry name" value="dsRNA-binding domain-like"/>
    <property type="match status" value="1"/>
</dbReference>
<feature type="compositionally biased region" description="Basic and acidic residues" evidence="9">
    <location>
        <begin position="254"/>
        <end position="267"/>
    </location>
</feature>
<dbReference type="PANTHER" id="PTHR11207:SF0">
    <property type="entry name" value="RIBONUCLEASE 3"/>
    <property type="match status" value="1"/>
</dbReference>
<dbReference type="PROSITE" id="PS50142">
    <property type="entry name" value="RNASE_3_2"/>
    <property type="match status" value="1"/>
</dbReference>
<organism evidence="12 13">
    <name type="scientific">Funneliformis caledonium</name>
    <dbReference type="NCBI Taxonomy" id="1117310"/>
    <lineage>
        <taxon>Eukaryota</taxon>
        <taxon>Fungi</taxon>
        <taxon>Fungi incertae sedis</taxon>
        <taxon>Mucoromycota</taxon>
        <taxon>Glomeromycotina</taxon>
        <taxon>Glomeromycetes</taxon>
        <taxon>Glomerales</taxon>
        <taxon>Glomeraceae</taxon>
        <taxon>Funneliformis</taxon>
    </lineage>
</organism>
<dbReference type="InterPro" id="IPR036389">
    <property type="entry name" value="RNase_III_sf"/>
</dbReference>
<keyword evidence="5" id="KW-0255">Endonuclease</keyword>
<protein>
    <recommendedName>
        <fullName evidence="3">ribonuclease III</fullName>
        <ecNumber evidence="3">3.1.26.3</ecNumber>
    </recommendedName>
</protein>
<keyword evidence="7 8" id="KW-0694">RNA-binding</keyword>
<dbReference type="EMBL" id="CAJVPQ010000003">
    <property type="protein sequence ID" value="CAG8435866.1"/>
    <property type="molecule type" value="Genomic_DNA"/>
</dbReference>
<dbReference type="PANTHER" id="PTHR11207">
    <property type="entry name" value="RIBONUCLEASE III"/>
    <property type="match status" value="1"/>
</dbReference>
<evidence type="ECO:0000256" key="7">
    <source>
        <dbReference type="ARBA" id="ARBA00022884"/>
    </source>
</evidence>
<dbReference type="FunFam" id="1.10.1520.10:FF:000001">
    <property type="entry name" value="Ribonuclease 3"/>
    <property type="match status" value="1"/>
</dbReference>
<dbReference type="InterPro" id="IPR011907">
    <property type="entry name" value="RNase_III"/>
</dbReference>
<name>A0A9N8UZH1_9GLOM</name>
<sequence length="294" mass="33326">MSKHTPILERQFVNEALEREALTHKSYAYENPMSGNHNEKLEFLGDSIISFVVADYLYDRCKDYKEGELTMLRAKLVCKQTLAEFAVKLKLDVKLRLGVGALSSNARNNEKVLEDAFEAYVGAIFLDTRRNYNEVMEFMKPLIEPKVEQLLKEGLSSNTNPQKQNISSPIIGPRDLSFPNLPHEDPINTLQTWSQRRAYGLPLYKEVEVKGQDHNPQFTFEVVINNKAYAQGTARNKKDAKKQAAIKALNTIRGDGKSDAKPPDPPDVKPNVKLSNVKPELSRMTNSFRSMNIV</sequence>
<feature type="domain" description="DRBM" evidence="10">
    <location>
        <begin position="185"/>
        <end position="254"/>
    </location>
</feature>
<dbReference type="Pfam" id="PF14622">
    <property type="entry name" value="Ribonucleas_3_3"/>
    <property type="match status" value="1"/>
</dbReference>
<dbReference type="Pfam" id="PF00035">
    <property type="entry name" value="dsrm"/>
    <property type="match status" value="1"/>
</dbReference>
<evidence type="ECO:0000313" key="13">
    <source>
        <dbReference type="Proteomes" id="UP000789570"/>
    </source>
</evidence>
<dbReference type="Gene3D" id="3.30.160.20">
    <property type="match status" value="1"/>
</dbReference>
<dbReference type="CDD" id="cd00593">
    <property type="entry name" value="RIBOc"/>
    <property type="match status" value="1"/>
</dbReference>
<dbReference type="EC" id="3.1.26.3" evidence="3"/>
<dbReference type="SUPFAM" id="SSF69065">
    <property type="entry name" value="RNase III domain-like"/>
    <property type="match status" value="1"/>
</dbReference>
<comment type="caution">
    <text evidence="12">The sequence shown here is derived from an EMBL/GenBank/DDBJ whole genome shotgun (WGS) entry which is preliminary data.</text>
</comment>
<comment type="similarity">
    <text evidence="2">Belongs to the ribonuclease III family.</text>
</comment>
<dbReference type="HAMAP" id="MF_00104">
    <property type="entry name" value="RNase_III"/>
    <property type="match status" value="1"/>
</dbReference>
<evidence type="ECO:0000256" key="9">
    <source>
        <dbReference type="SAM" id="MobiDB-lite"/>
    </source>
</evidence>